<sequence>MTTTANDQYLGHVTDLGETDVVTASEDIVSAKGVLLLPKGATINKNLLARLQQHSINKEVDQVISIQDTLDASSLMEFWQEYLKENPQYKASLDLLHDRDMPIRGFARLRLNTSMRNKVTVCKKQKPDLFEHSMLVTYTALCVADMMQIPRMEADDLATAAIFHDLGMLHLSEELEDRGNIFTPEQERHIASHPIIMHRILDQFPEYQDSIAKIVLEHHERLDGSGYPMAKSEYYLSIPSQILATVECGVSIYHRHGYHYTVTVLKTHMGEQLNDEASKCLIKILESWAKASSDFDLPRDANDVKKVYDKLITAVTSGEKVMEQVTNPFLSTNAAQHLKRRLLSIDLAMSNAGLDKFRGSSTMEMATEDDDLIMEVGALVQDGIFQVIDSIRIFRRQLHPDSKIPPELNQWLKSTEEALKDYFLGDGL</sequence>
<keyword evidence="3" id="KW-1185">Reference proteome</keyword>
<gene>
    <name evidence="2" type="ORF">ACFOEK_07775</name>
</gene>
<dbReference type="InterPro" id="IPR037522">
    <property type="entry name" value="HD_GYP_dom"/>
</dbReference>
<dbReference type="InterPro" id="IPR003607">
    <property type="entry name" value="HD/PDEase_dom"/>
</dbReference>
<dbReference type="CDD" id="cd00077">
    <property type="entry name" value="HDc"/>
    <property type="match status" value="1"/>
</dbReference>
<dbReference type="Pfam" id="PF13487">
    <property type="entry name" value="HD_5"/>
    <property type="match status" value="1"/>
</dbReference>
<dbReference type="EC" id="3.1.4.-" evidence="2"/>
<dbReference type="SUPFAM" id="SSF109604">
    <property type="entry name" value="HD-domain/PDEase-like"/>
    <property type="match status" value="1"/>
</dbReference>
<accession>A0ABV7HGV4</accession>
<dbReference type="PANTHER" id="PTHR43155:SF2">
    <property type="entry name" value="CYCLIC DI-GMP PHOSPHODIESTERASE PA4108"/>
    <property type="match status" value="1"/>
</dbReference>
<evidence type="ECO:0000259" key="1">
    <source>
        <dbReference type="PROSITE" id="PS51832"/>
    </source>
</evidence>
<reference evidence="3" key="1">
    <citation type="journal article" date="2019" name="Int. J. Syst. Evol. Microbiol.">
        <title>The Global Catalogue of Microorganisms (GCM) 10K type strain sequencing project: providing services to taxonomists for standard genome sequencing and annotation.</title>
        <authorList>
            <consortium name="The Broad Institute Genomics Platform"/>
            <consortium name="The Broad Institute Genome Sequencing Center for Infectious Disease"/>
            <person name="Wu L."/>
            <person name="Ma J."/>
        </authorList>
    </citation>
    <scope>NUCLEOTIDE SEQUENCE [LARGE SCALE GENOMIC DNA]</scope>
    <source>
        <strain evidence="3">KCTC 52438</strain>
    </source>
</reference>
<name>A0ABV7HGV4_9GAMM</name>
<dbReference type="PANTHER" id="PTHR43155">
    <property type="entry name" value="CYCLIC DI-GMP PHOSPHODIESTERASE PA4108-RELATED"/>
    <property type="match status" value="1"/>
</dbReference>
<dbReference type="RefSeq" id="WP_386718732.1">
    <property type="nucleotide sequence ID" value="NZ_JBHRSZ010000004.1"/>
</dbReference>
<keyword evidence="2" id="KW-0378">Hydrolase</keyword>
<dbReference type="PROSITE" id="PS51832">
    <property type="entry name" value="HD_GYP"/>
    <property type="match status" value="1"/>
</dbReference>
<evidence type="ECO:0000313" key="2">
    <source>
        <dbReference type="EMBL" id="MFC3150922.1"/>
    </source>
</evidence>
<dbReference type="Proteomes" id="UP001595476">
    <property type="component" value="Unassembled WGS sequence"/>
</dbReference>
<organism evidence="2 3">
    <name type="scientific">Litoribrevibacter euphylliae</name>
    <dbReference type="NCBI Taxonomy" id="1834034"/>
    <lineage>
        <taxon>Bacteria</taxon>
        <taxon>Pseudomonadati</taxon>
        <taxon>Pseudomonadota</taxon>
        <taxon>Gammaproteobacteria</taxon>
        <taxon>Oceanospirillales</taxon>
        <taxon>Oceanospirillaceae</taxon>
        <taxon>Litoribrevibacter</taxon>
    </lineage>
</organism>
<comment type="caution">
    <text evidence="2">The sequence shown here is derived from an EMBL/GenBank/DDBJ whole genome shotgun (WGS) entry which is preliminary data.</text>
</comment>
<protein>
    <submittedName>
        <fullName evidence="2">HD-GYP domain-containing protein</fullName>
        <ecNumber evidence="2">3.1.4.-</ecNumber>
    </submittedName>
</protein>
<feature type="domain" description="HD-GYP" evidence="1">
    <location>
        <begin position="107"/>
        <end position="303"/>
    </location>
</feature>
<proteinExistence type="predicted"/>
<dbReference type="Gene3D" id="1.10.3210.10">
    <property type="entry name" value="Hypothetical protein af1432"/>
    <property type="match status" value="1"/>
</dbReference>
<dbReference type="EMBL" id="JBHRSZ010000004">
    <property type="protein sequence ID" value="MFC3150922.1"/>
    <property type="molecule type" value="Genomic_DNA"/>
</dbReference>
<dbReference type="GO" id="GO:0016787">
    <property type="term" value="F:hydrolase activity"/>
    <property type="evidence" value="ECO:0007669"/>
    <property type="project" value="UniProtKB-KW"/>
</dbReference>
<evidence type="ECO:0000313" key="3">
    <source>
        <dbReference type="Proteomes" id="UP001595476"/>
    </source>
</evidence>